<feature type="region of interest" description="Disordered" evidence="1">
    <location>
        <begin position="184"/>
        <end position="237"/>
    </location>
</feature>
<dbReference type="AlphaFoldDB" id="A2FJD9"/>
<dbReference type="SMR" id="A2FJD9"/>
<gene>
    <name evidence="3" type="ORF">TVAG_048780</name>
</gene>
<evidence type="ECO:0000313" key="4">
    <source>
        <dbReference type="Proteomes" id="UP000001542"/>
    </source>
</evidence>
<accession>A2FJD9</accession>
<keyword evidence="4" id="KW-1185">Reference proteome</keyword>
<evidence type="ECO:0000256" key="1">
    <source>
        <dbReference type="SAM" id="MobiDB-lite"/>
    </source>
</evidence>
<dbReference type="RefSeq" id="XP_001307930.1">
    <property type="nucleotide sequence ID" value="XM_001307929.1"/>
</dbReference>
<dbReference type="Pfam" id="PF00652">
    <property type="entry name" value="Ricin_B_lectin"/>
    <property type="match status" value="1"/>
</dbReference>
<dbReference type="Gene3D" id="2.80.10.50">
    <property type="match status" value="1"/>
</dbReference>
<proteinExistence type="predicted"/>
<dbReference type="VEuPathDB" id="TrichDB:TVAG_048780"/>
<dbReference type="Proteomes" id="UP000001542">
    <property type="component" value="Unassembled WGS sequence"/>
</dbReference>
<dbReference type="KEGG" id="tva:4752744"/>
<reference evidence="3" key="1">
    <citation type="submission" date="2006-10" db="EMBL/GenBank/DDBJ databases">
        <authorList>
            <person name="Amadeo P."/>
            <person name="Zhao Q."/>
            <person name="Wortman J."/>
            <person name="Fraser-Liggett C."/>
            <person name="Carlton J."/>
        </authorList>
    </citation>
    <scope>NUCLEOTIDE SEQUENCE</scope>
    <source>
        <strain evidence="3">G3</strain>
    </source>
</reference>
<evidence type="ECO:0000313" key="3">
    <source>
        <dbReference type="EMBL" id="EAX95000.1"/>
    </source>
</evidence>
<dbReference type="PROSITE" id="PS50231">
    <property type="entry name" value="RICIN_B_LECTIN"/>
    <property type="match status" value="1"/>
</dbReference>
<dbReference type="VEuPathDB" id="TrichDB:TVAGG3_0808390"/>
<dbReference type="SUPFAM" id="SSF50370">
    <property type="entry name" value="Ricin B-like lectins"/>
    <property type="match status" value="1"/>
</dbReference>
<evidence type="ECO:0000259" key="2">
    <source>
        <dbReference type="Pfam" id="PF00652"/>
    </source>
</evidence>
<feature type="compositionally biased region" description="Basic residues" evidence="1">
    <location>
        <begin position="135"/>
        <end position="147"/>
    </location>
</feature>
<dbReference type="InParanoid" id="A2FJD9"/>
<dbReference type="InterPro" id="IPR035992">
    <property type="entry name" value="Ricin_B-like_lectins"/>
</dbReference>
<dbReference type="OrthoDB" id="26589at2759"/>
<dbReference type="CDD" id="cd00161">
    <property type="entry name" value="beta-trefoil_Ricin-like"/>
    <property type="match status" value="1"/>
</dbReference>
<feature type="compositionally biased region" description="Basic residues" evidence="1">
    <location>
        <begin position="211"/>
        <end position="237"/>
    </location>
</feature>
<dbReference type="EMBL" id="DS113828">
    <property type="protein sequence ID" value="EAX95000.1"/>
    <property type="molecule type" value="Genomic_DNA"/>
</dbReference>
<name>A2FJD9_TRIV3</name>
<sequence>MNCYFINAAHPEYLLTIGDKSTKTREGQLIIWKYEKGLQNQFMIFKERMVNALSGHLLEPFSKEKGSIVVQDSVYKRQEKWHYYPDMTIRNSAGYVLDVQGGRFEEGTPIILWNNNGSQQQKWIFCTVLKTGRKVHHHHHHHHRSHRTSSTTVKRTTTTVTIVETKEVPAEETQDKSFFQKVAEKVSEGLSTSSESDDDKEHVEETPSPAGKKHRKKKHHTGEQHKHRKHHSKESQD</sequence>
<protein>
    <submittedName>
        <fullName evidence="3">QXW lectin repeat family protein</fullName>
    </submittedName>
</protein>
<reference evidence="3" key="2">
    <citation type="journal article" date="2007" name="Science">
        <title>Draft genome sequence of the sexually transmitted pathogen Trichomonas vaginalis.</title>
        <authorList>
            <person name="Carlton J.M."/>
            <person name="Hirt R.P."/>
            <person name="Silva J.C."/>
            <person name="Delcher A.L."/>
            <person name="Schatz M."/>
            <person name="Zhao Q."/>
            <person name="Wortman J.R."/>
            <person name="Bidwell S.L."/>
            <person name="Alsmark U.C.M."/>
            <person name="Besteiro S."/>
            <person name="Sicheritz-Ponten T."/>
            <person name="Noel C.J."/>
            <person name="Dacks J.B."/>
            <person name="Foster P.G."/>
            <person name="Simillion C."/>
            <person name="Van de Peer Y."/>
            <person name="Miranda-Saavedra D."/>
            <person name="Barton G.J."/>
            <person name="Westrop G.D."/>
            <person name="Mueller S."/>
            <person name="Dessi D."/>
            <person name="Fiori P.L."/>
            <person name="Ren Q."/>
            <person name="Paulsen I."/>
            <person name="Zhang H."/>
            <person name="Bastida-Corcuera F.D."/>
            <person name="Simoes-Barbosa A."/>
            <person name="Brown M.T."/>
            <person name="Hayes R.D."/>
            <person name="Mukherjee M."/>
            <person name="Okumura C.Y."/>
            <person name="Schneider R."/>
            <person name="Smith A.J."/>
            <person name="Vanacova S."/>
            <person name="Villalvazo M."/>
            <person name="Haas B.J."/>
            <person name="Pertea M."/>
            <person name="Feldblyum T.V."/>
            <person name="Utterback T.R."/>
            <person name="Shu C.L."/>
            <person name="Osoegawa K."/>
            <person name="de Jong P.J."/>
            <person name="Hrdy I."/>
            <person name="Horvathova L."/>
            <person name="Zubacova Z."/>
            <person name="Dolezal P."/>
            <person name="Malik S.B."/>
            <person name="Logsdon J.M. Jr."/>
            <person name="Henze K."/>
            <person name="Gupta A."/>
            <person name="Wang C.C."/>
            <person name="Dunne R.L."/>
            <person name="Upcroft J.A."/>
            <person name="Upcroft P."/>
            <person name="White O."/>
            <person name="Salzberg S.L."/>
            <person name="Tang P."/>
            <person name="Chiu C.-H."/>
            <person name="Lee Y.-S."/>
            <person name="Embley T.M."/>
            <person name="Coombs G.H."/>
            <person name="Mottram J.C."/>
            <person name="Tachezy J."/>
            <person name="Fraser-Liggett C.M."/>
            <person name="Johnson P.J."/>
        </authorList>
    </citation>
    <scope>NUCLEOTIDE SEQUENCE [LARGE SCALE GENOMIC DNA]</scope>
    <source>
        <strain evidence="3">G3</strain>
    </source>
</reference>
<organism evidence="3 4">
    <name type="scientific">Trichomonas vaginalis (strain ATCC PRA-98 / G3)</name>
    <dbReference type="NCBI Taxonomy" id="412133"/>
    <lineage>
        <taxon>Eukaryota</taxon>
        <taxon>Metamonada</taxon>
        <taxon>Parabasalia</taxon>
        <taxon>Trichomonadida</taxon>
        <taxon>Trichomonadidae</taxon>
        <taxon>Trichomonas</taxon>
    </lineage>
</organism>
<feature type="region of interest" description="Disordered" evidence="1">
    <location>
        <begin position="135"/>
        <end position="156"/>
    </location>
</feature>
<dbReference type="InterPro" id="IPR000772">
    <property type="entry name" value="Ricin_B_lectin"/>
</dbReference>
<feature type="domain" description="Ricin B lectin" evidence="2">
    <location>
        <begin position="8"/>
        <end position="123"/>
    </location>
</feature>